<sequence>MRAVKGSALDNRCINLEESDNAFREFKDTLMTLYRKLDKIQTYQIFEMRAGEPGVVHCPKRPNSKPIVQNLLKSNVAKEFSPEETAKLWEGSKKLGPPPLNKEKVHDIYKNVLPHVPPDLRSDKLYIVPGEEDKEAVTASKRARRQKDLPELSESRAEPKSQKPRKKRAAKNSK</sequence>
<proteinExistence type="predicted"/>
<name>A0A2P4YM38_9STRA</name>
<dbReference type="OrthoDB" id="123069at2759"/>
<accession>A0A2P4YM38</accession>
<dbReference type="PANTHER" id="PTHR34415">
    <property type="entry name" value="INTEGRASE CATALYTIC DOMAIN-CONTAINING PROTEIN"/>
    <property type="match status" value="1"/>
</dbReference>
<dbReference type="EMBL" id="NCKW01001886">
    <property type="protein sequence ID" value="POM78872.1"/>
    <property type="molecule type" value="Genomic_DNA"/>
</dbReference>
<keyword evidence="3" id="KW-1185">Reference proteome</keyword>
<feature type="region of interest" description="Disordered" evidence="1">
    <location>
        <begin position="116"/>
        <end position="174"/>
    </location>
</feature>
<evidence type="ECO:0000313" key="3">
    <source>
        <dbReference type="Proteomes" id="UP000237271"/>
    </source>
</evidence>
<protein>
    <submittedName>
        <fullName evidence="2">Uncharacterized protein</fullName>
    </submittedName>
</protein>
<feature type="compositionally biased region" description="Basic residues" evidence="1">
    <location>
        <begin position="162"/>
        <end position="174"/>
    </location>
</feature>
<dbReference type="Proteomes" id="UP000237271">
    <property type="component" value="Unassembled WGS sequence"/>
</dbReference>
<gene>
    <name evidence="2" type="ORF">PHPALM_3548</name>
</gene>
<comment type="caution">
    <text evidence="2">The sequence shown here is derived from an EMBL/GenBank/DDBJ whole genome shotgun (WGS) entry which is preliminary data.</text>
</comment>
<evidence type="ECO:0000313" key="2">
    <source>
        <dbReference type="EMBL" id="POM78872.1"/>
    </source>
</evidence>
<reference evidence="2 3" key="1">
    <citation type="journal article" date="2017" name="Genome Biol. Evol.">
        <title>Phytophthora megakarya and P. palmivora, closely related causal agents of cacao black pod rot, underwent increases in genome sizes and gene numbers by different mechanisms.</title>
        <authorList>
            <person name="Ali S.S."/>
            <person name="Shao J."/>
            <person name="Lary D.J."/>
            <person name="Kronmiller B."/>
            <person name="Shen D."/>
            <person name="Strem M.D."/>
            <person name="Amoako-Attah I."/>
            <person name="Akrofi A.Y."/>
            <person name="Begoude B.A."/>
            <person name="Ten Hoopen G.M."/>
            <person name="Coulibaly K."/>
            <person name="Kebe B.I."/>
            <person name="Melnick R.L."/>
            <person name="Guiltinan M.J."/>
            <person name="Tyler B.M."/>
            <person name="Meinhardt L.W."/>
            <person name="Bailey B.A."/>
        </authorList>
    </citation>
    <scope>NUCLEOTIDE SEQUENCE [LARGE SCALE GENOMIC DNA]</scope>
    <source>
        <strain evidence="3">sbr112.9</strain>
    </source>
</reference>
<dbReference type="AlphaFoldDB" id="A0A2P4YM38"/>
<evidence type="ECO:0000256" key="1">
    <source>
        <dbReference type="SAM" id="MobiDB-lite"/>
    </source>
</evidence>
<feature type="compositionally biased region" description="Basic and acidic residues" evidence="1">
    <location>
        <begin position="146"/>
        <end position="161"/>
    </location>
</feature>
<dbReference type="PANTHER" id="PTHR34415:SF1">
    <property type="entry name" value="INTEGRASE CATALYTIC DOMAIN-CONTAINING PROTEIN"/>
    <property type="match status" value="1"/>
</dbReference>
<organism evidence="2 3">
    <name type="scientific">Phytophthora palmivora</name>
    <dbReference type="NCBI Taxonomy" id="4796"/>
    <lineage>
        <taxon>Eukaryota</taxon>
        <taxon>Sar</taxon>
        <taxon>Stramenopiles</taxon>
        <taxon>Oomycota</taxon>
        <taxon>Peronosporomycetes</taxon>
        <taxon>Peronosporales</taxon>
        <taxon>Peronosporaceae</taxon>
        <taxon>Phytophthora</taxon>
    </lineage>
</organism>